<dbReference type="FunFam" id="3.40.1180.10:FF:000001">
    <property type="entry name" value="(2E,6E)-farnesyl-diphosphate-specific ditrans,polycis-undecaprenyl-diphosphate synthase"/>
    <property type="match status" value="1"/>
</dbReference>
<feature type="binding site" evidence="2">
    <location>
        <begin position="195"/>
        <end position="197"/>
    </location>
    <ligand>
        <name>substrate</name>
    </ligand>
</feature>
<feature type="binding site" evidence="2">
    <location>
        <begin position="66"/>
        <end position="68"/>
    </location>
    <ligand>
        <name>substrate</name>
    </ligand>
</feature>
<protein>
    <recommendedName>
        <fullName evidence="2">Isoprenyl transferase</fullName>
        <ecNumber evidence="2">2.5.1.-</ecNumber>
    </recommendedName>
</protein>
<dbReference type="SUPFAM" id="SSF64005">
    <property type="entry name" value="Undecaprenyl diphosphate synthase"/>
    <property type="match status" value="1"/>
</dbReference>
<keyword evidence="2" id="KW-0479">Metal-binding</keyword>
<dbReference type="Proteomes" id="UP000198999">
    <property type="component" value="Unassembled WGS sequence"/>
</dbReference>
<evidence type="ECO:0000313" key="4">
    <source>
        <dbReference type="Proteomes" id="UP000198999"/>
    </source>
</evidence>
<dbReference type="NCBIfam" id="TIGR00055">
    <property type="entry name" value="uppS"/>
    <property type="match status" value="1"/>
</dbReference>
<dbReference type="RefSeq" id="WP_092574199.1">
    <property type="nucleotide sequence ID" value="NZ_FOFN01000001.1"/>
</dbReference>
<dbReference type="EC" id="2.5.1.-" evidence="2"/>
<organism evidence="3 4">
    <name type="scientific">Hyunsoonleella jejuensis</name>
    <dbReference type="NCBI Taxonomy" id="419940"/>
    <lineage>
        <taxon>Bacteria</taxon>
        <taxon>Pseudomonadati</taxon>
        <taxon>Bacteroidota</taxon>
        <taxon>Flavobacteriia</taxon>
        <taxon>Flavobacteriales</taxon>
        <taxon>Flavobacteriaceae</taxon>
    </lineage>
</organism>
<comment type="function">
    <text evidence="2">Catalyzes the condensation of isopentenyl diphosphate (IPP) with allylic pyrophosphates generating different type of terpenoids.</text>
</comment>
<comment type="similarity">
    <text evidence="2">Belongs to the UPP synthase family.</text>
</comment>
<feature type="binding site" evidence="2">
    <location>
        <position position="34"/>
    </location>
    <ligand>
        <name>substrate</name>
    </ligand>
</feature>
<comment type="cofactor">
    <cofactor evidence="2">
        <name>Mg(2+)</name>
        <dbReference type="ChEBI" id="CHEBI:18420"/>
    </cofactor>
    <text evidence="2">Binds 2 magnesium ions per subunit.</text>
</comment>
<dbReference type="InterPro" id="IPR018520">
    <property type="entry name" value="UPP_synth-like_CS"/>
</dbReference>
<sequence length="246" mass="28195">MSLKNNILLEALPKHIAIIMDGNGRWAKQKGMMRAFGHENGTKSVRQVVEASAELGIENLTLYAFSTENWNRPKLEVKTLMKLLISSLKKEIKTLQDNTIKLSAIGNLNLLPAKVHKELHEVMDATKDNSRMTLTLALSYGSREELVNTVKEISNKVKNNIISPDSIDESIINKHLYTQNLPDVDLLIRTSGEQRISNFLLWQIAYAELYFTDTLWPDFTKEDLYKAIIEYQKRERRFGKTSEQLS</sequence>
<dbReference type="EMBL" id="FOFN01000001">
    <property type="protein sequence ID" value="SEP72973.1"/>
    <property type="molecule type" value="Genomic_DNA"/>
</dbReference>
<feature type="binding site" evidence="2">
    <location>
        <begin position="22"/>
        <end position="25"/>
    </location>
    <ligand>
        <name>substrate</name>
    </ligand>
</feature>
<feature type="active site" description="Proton acceptor" evidence="2">
    <location>
        <position position="69"/>
    </location>
</feature>
<dbReference type="Pfam" id="PF01255">
    <property type="entry name" value="Prenyltransf"/>
    <property type="match status" value="1"/>
</dbReference>
<reference evidence="3 4" key="1">
    <citation type="submission" date="2016-10" db="EMBL/GenBank/DDBJ databases">
        <authorList>
            <person name="de Groot N.N."/>
        </authorList>
    </citation>
    <scope>NUCLEOTIDE SEQUENCE [LARGE SCALE GENOMIC DNA]</scope>
    <source>
        <strain evidence="3 4">DSM 21035</strain>
    </source>
</reference>
<proteinExistence type="inferred from homology"/>
<gene>
    <name evidence="3" type="ORF">SAMN05421824_0168</name>
</gene>
<evidence type="ECO:0000313" key="3">
    <source>
        <dbReference type="EMBL" id="SEP72973.1"/>
    </source>
</evidence>
<dbReference type="CDD" id="cd00475">
    <property type="entry name" value="Cis_IPPS"/>
    <property type="match status" value="1"/>
</dbReference>
<dbReference type="NCBIfam" id="NF011405">
    <property type="entry name" value="PRK14830.1"/>
    <property type="match status" value="1"/>
</dbReference>
<name>A0A1H9A955_9FLAO</name>
<feature type="binding site" evidence="2">
    <location>
        <position position="26"/>
    </location>
    <ligand>
        <name>substrate</name>
    </ligand>
</feature>
<comment type="subunit">
    <text evidence="2">Homodimer.</text>
</comment>
<feature type="binding site" evidence="2">
    <location>
        <position position="72"/>
    </location>
    <ligand>
        <name>substrate</name>
    </ligand>
</feature>
<feature type="active site" evidence="2">
    <location>
        <position position="21"/>
    </location>
</feature>
<feature type="binding site" evidence="2">
    <location>
        <position position="21"/>
    </location>
    <ligand>
        <name>Mg(2+)</name>
        <dbReference type="ChEBI" id="CHEBI:18420"/>
    </ligand>
</feature>
<keyword evidence="2" id="KW-0460">Magnesium</keyword>
<dbReference type="PANTHER" id="PTHR10291:SF0">
    <property type="entry name" value="DEHYDRODOLICHYL DIPHOSPHATE SYNTHASE 2"/>
    <property type="match status" value="1"/>
</dbReference>
<dbReference type="PROSITE" id="PS01066">
    <property type="entry name" value="UPP_SYNTHASE"/>
    <property type="match status" value="1"/>
</dbReference>
<dbReference type="GO" id="GO:0016094">
    <property type="term" value="P:polyprenol biosynthetic process"/>
    <property type="evidence" value="ECO:0007669"/>
    <property type="project" value="TreeGrafter"/>
</dbReference>
<dbReference type="Gene3D" id="3.40.1180.10">
    <property type="entry name" value="Decaprenyl diphosphate synthase-like"/>
    <property type="match status" value="1"/>
</dbReference>
<feature type="binding site" evidence="2">
    <location>
        <position position="38"/>
    </location>
    <ligand>
        <name>substrate</name>
    </ligand>
</feature>
<dbReference type="AlphaFoldDB" id="A0A1H9A955"/>
<keyword evidence="1 2" id="KW-0808">Transferase</keyword>
<evidence type="ECO:0000256" key="1">
    <source>
        <dbReference type="ARBA" id="ARBA00022679"/>
    </source>
</evidence>
<dbReference type="GO" id="GO:0045547">
    <property type="term" value="F:ditrans,polycis-polyprenyl diphosphate synthase [(2E,6E)-farnesyl diphosphate specific] activity"/>
    <property type="evidence" value="ECO:0007669"/>
    <property type="project" value="TreeGrafter"/>
</dbReference>
<feature type="binding site" evidence="2">
    <location>
        <position position="208"/>
    </location>
    <ligand>
        <name>Mg(2+)</name>
        <dbReference type="ChEBI" id="CHEBI:18420"/>
    </ligand>
</feature>
<dbReference type="GO" id="GO:0000287">
    <property type="term" value="F:magnesium ion binding"/>
    <property type="evidence" value="ECO:0007669"/>
    <property type="project" value="UniProtKB-UniRule"/>
</dbReference>
<accession>A0A1H9A955</accession>
<dbReference type="PANTHER" id="PTHR10291">
    <property type="entry name" value="DEHYDRODOLICHYL DIPHOSPHATE SYNTHASE FAMILY MEMBER"/>
    <property type="match status" value="1"/>
</dbReference>
<dbReference type="OrthoDB" id="4191603at2"/>
<evidence type="ECO:0000256" key="2">
    <source>
        <dbReference type="HAMAP-Rule" id="MF_01139"/>
    </source>
</evidence>
<dbReference type="InterPro" id="IPR036424">
    <property type="entry name" value="UPP_synth-like_sf"/>
</dbReference>
<dbReference type="STRING" id="419940.SAMN05421824_0168"/>
<keyword evidence="4" id="KW-1185">Reference proteome</keyword>
<feature type="binding site" evidence="2">
    <location>
        <position position="70"/>
    </location>
    <ligand>
        <name>substrate</name>
    </ligand>
</feature>
<dbReference type="InterPro" id="IPR001441">
    <property type="entry name" value="UPP_synth-like"/>
</dbReference>
<feature type="binding site" evidence="2">
    <location>
        <position position="189"/>
    </location>
    <ligand>
        <name>substrate</name>
    </ligand>
</feature>
<dbReference type="HAMAP" id="MF_01139">
    <property type="entry name" value="ISPT"/>
    <property type="match status" value="1"/>
</dbReference>